<dbReference type="InterPro" id="IPR011330">
    <property type="entry name" value="Glyco_hydro/deAcase_b/a-brl"/>
</dbReference>
<dbReference type="SUPFAM" id="SSF88713">
    <property type="entry name" value="Glycoside hydrolase/deacetylase"/>
    <property type="match status" value="1"/>
</dbReference>
<comment type="subunit">
    <text evidence="1">Forms a complex composed of PxpA, PxpB and PxpC.</text>
</comment>
<organism evidence="2 3">
    <name type="scientific">Lysinibacter cavernae</name>
    <dbReference type="NCBI Taxonomy" id="1640652"/>
    <lineage>
        <taxon>Bacteria</taxon>
        <taxon>Bacillati</taxon>
        <taxon>Actinomycetota</taxon>
        <taxon>Actinomycetes</taxon>
        <taxon>Micrococcales</taxon>
        <taxon>Microbacteriaceae</taxon>
        <taxon>Lysinibacter</taxon>
    </lineage>
</organism>
<protein>
    <recommendedName>
        <fullName evidence="1">5-oxoprolinase subunit A</fullName>
        <shortName evidence="1">5-OPase subunit A</shortName>
        <ecNumber evidence="1">3.5.2.9</ecNumber>
    </recommendedName>
    <alternativeName>
        <fullName evidence="1">5-oxoprolinase (ATP-hydrolyzing) subunit A</fullName>
    </alternativeName>
</protein>
<dbReference type="GO" id="GO:0005975">
    <property type="term" value="P:carbohydrate metabolic process"/>
    <property type="evidence" value="ECO:0007669"/>
    <property type="project" value="InterPro"/>
</dbReference>
<comment type="catalytic activity">
    <reaction evidence="1">
        <text>5-oxo-L-proline + ATP + 2 H2O = L-glutamate + ADP + phosphate + H(+)</text>
        <dbReference type="Rhea" id="RHEA:10348"/>
        <dbReference type="ChEBI" id="CHEBI:15377"/>
        <dbReference type="ChEBI" id="CHEBI:15378"/>
        <dbReference type="ChEBI" id="CHEBI:29985"/>
        <dbReference type="ChEBI" id="CHEBI:30616"/>
        <dbReference type="ChEBI" id="CHEBI:43474"/>
        <dbReference type="ChEBI" id="CHEBI:58402"/>
        <dbReference type="ChEBI" id="CHEBI:456216"/>
        <dbReference type="EC" id="3.5.2.9"/>
    </reaction>
</comment>
<gene>
    <name evidence="1" type="primary">pxpA</name>
    <name evidence="2" type="ORF">FHX76_002819</name>
</gene>
<keyword evidence="3" id="KW-1185">Reference proteome</keyword>
<proteinExistence type="inferred from homology"/>
<dbReference type="PANTHER" id="PTHR30292:SF0">
    <property type="entry name" value="5-OXOPROLINASE SUBUNIT A"/>
    <property type="match status" value="1"/>
</dbReference>
<evidence type="ECO:0000256" key="1">
    <source>
        <dbReference type="HAMAP-Rule" id="MF_00691"/>
    </source>
</evidence>
<evidence type="ECO:0000313" key="3">
    <source>
        <dbReference type="Proteomes" id="UP000541033"/>
    </source>
</evidence>
<evidence type="ECO:0000313" key="2">
    <source>
        <dbReference type="EMBL" id="NIH54923.1"/>
    </source>
</evidence>
<dbReference type="NCBIfam" id="NF003816">
    <property type="entry name" value="PRK05406.1-5"/>
    <property type="match status" value="1"/>
</dbReference>
<dbReference type="HAMAP" id="MF_00691">
    <property type="entry name" value="PxpA"/>
    <property type="match status" value="1"/>
</dbReference>
<dbReference type="InterPro" id="IPR005501">
    <property type="entry name" value="LamB/YcsF/PxpA-like"/>
</dbReference>
<keyword evidence="1" id="KW-0378">Hydrolase</keyword>
<accession>A0A7X5TUX3</accession>
<keyword evidence="1" id="KW-0067">ATP-binding</keyword>
<dbReference type="Proteomes" id="UP000541033">
    <property type="component" value="Unassembled WGS sequence"/>
</dbReference>
<dbReference type="RefSeq" id="WP_167151566.1">
    <property type="nucleotide sequence ID" value="NZ_JAAMOX010000002.1"/>
</dbReference>
<sequence>MNSTTASAAGLRRIDLNSDLGEGFGRWSLGDDAAMLSIVSSANVACGFHAGDPAAILDTVRAARDNGVAIGAHVAYRDLAGFGRRNMDVDSRDLIADVVYQIGALKGLAAAAGATVSYVKPHGALYNTIAHDERQATDVVKAIREVDPSLVLMGLAGSTVLRIGEEAGLRCVAEAFADRAYTPEGVLVSRREAGSVLHDAEQVAERMLQLVTEGTVTAIDGSVARVQADSICVHGDTEGSVAMARRVREVLTEAGIEIRSFIEGHNSGTANGGNK</sequence>
<keyword evidence="1" id="KW-0547">Nucleotide-binding</keyword>
<dbReference type="EMBL" id="JAAMOX010000002">
    <property type="protein sequence ID" value="NIH54923.1"/>
    <property type="molecule type" value="Genomic_DNA"/>
</dbReference>
<dbReference type="NCBIfam" id="NF003814">
    <property type="entry name" value="PRK05406.1-3"/>
    <property type="match status" value="1"/>
</dbReference>
<dbReference type="EC" id="3.5.2.9" evidence="1"/>
<dbReference type="Gene3D" id="3.20.20.370">
    <property type="entry name" value="Glycoside hydrolase/deacetylase"/>
    <property type="match status" value="1"/>
</dbReference>
<name>A0A7X5TUX3_9MICO</name>
<dbReference type="Pfam" id="PF03746">
    <property type="entry name" value="LamB_YcsF"/>
    <property type="match status" value="1"/>
</dbReference>
<comment type="similarity">
    <text evidence="1">Belongs to the LamB/PxpA family.</text>
</comment>
<dbReference type="GO" id="GO:0017168">
    <property type="term" value="F:5-oxoprolinase (ATP-hydrolyzing) activity"/>
    <property type="evidence" value="ECO:0007669"/>
    <property type="project" value="UniProtKB-UniRule"/>
</dbReference>
<dbReference type="CDD" id="cd10787">
    <property type="entry name" value="LamB_YcsF_like"/>
    <property type="match status" value="1"/>
</dbReference>
<dbReference type="PANTHER" id="PTHR30292">
    <property type="entry name" value="UNCHARACTERIZED PROTEIN YBGL-RELATED"/>
    <property type="match status" value="1"/>
</dbReference>
<dbReference type="GO" id="GO:0005524">
    <property type="term" value="F:ATP binding"/>
    <property type="evidence" value="ECO:0007669"/>
    <property type="project" value="UniProtKB-UniRule"/>
</dbReference>
<comment type="function">
    <text evidence="1">Catalyzes the cleavage of 5-oxoproline to form L-glutamate coupled to the hydrolysis of ATP to ADP and inorganic phosphate.</text>
</comment>
<reference evidence="2 3" key="1">
    <citation type="submission" date="2020-02" db="EMBL/GenBank/DDBJ databases">
        <title>Sequencing the genomes of 1000 actinobacteria strains.</title>
        <authorList>
            <person name="Klenk H.-P."/>
        </authorList>
    </citation>
    <scope>NUCLEOTIDE SEQUENCE [LARGE SCALE GENOMIC DNA]</scope>
    <source>
        <strain evidence="2 3">DSM 27960</strain>
    </source>
</reference>
<dbReference type="AlphaFoldDB" id="A0A7X5TUX3"/>
<comment type="caution">
    <text evidence="2">The sequence shown here is derived from an EMBL/GenBank/DDBJ whole genome shotgun (WGS) entry which is preliminary data.</text>
</comment>